<proteinExistence type="predicted"/>
<dbReference type="AlphaFoldDB" id="A0AAN6PJH1"/>
<gene>
    <name evidence="1" type="ORF">C8A01DRAFT_14397</name>
</gene>
<evidence type="ECO:0000313" key="2">
    <source>
        <dbReference type="Proteomes" id="UP001303115"/>
    </source>
</evidence>
<reference evidence="2" key="1">
    <citation type="journal article" date="2023" name="Mol. Phylogenet. Evol.">
        <title>Genome-scale phylogeny and comparative genomics of the fungal order Sordariales.</title>
        <authorList>
            <person name="Hensen N."/>
            <person name="Bonometti L."/>
            <person name="Westerberg I."/>
            <person name="Brannstrom I.O."/>
            <person name="Guillou S."/>
            <person name="Cros-Aarteil S."/>
            <person name="Calhoun S."/>
            <person name="Haridas S."/>
            <person name="Kuo A."/>
            <person name="Mondo S."/>
            <person name="Pangilinan J."/>
            <person name="Riley R."/>
            <person name="LaButti K."/>
            <person name="Andreopoulos B."/>
            <person name="Lipzen A."/>
            <person name="Chen C."/>
            <person name="Yan M."/>
            <person name="Daum C."/>
            <person name="Ng V."/>
            <person name="Clum A."/>
            <person name="Steindorff A."/>
            <person name="Ohm R.A."/>
            <person name="Martin F."/>
            <person name="Silar P."/>
            <person name="Natvig D.O."/>
            <person name="Lalanne C."/>
            <person name="Gautier V."/>
            <person name="Ament-Velasquez S.L."/>
            <person name="Kruys A."/>
            <person name="Hutchinson M.I."/>
            <person name="Powell A.J."/>
            <person name="Barry K."/>
            <person name="Miller A.N."/>
            <person name="Grigoriev I.V."/>
            <person name="Debuchy R."/>
            <person name="Gladieux P."/>
            <person name="Hiltunen Thoren M."/>
            <person name="Johannesson H."/>
        </authorList>
    </citation>
    <scope>NUCLEOTIDE SEQUENCE [LARGE SCALE GENOMIC DNA]</scope>
    <source>
        <strain evidence="2">CBS 284.82</strain>
    </source>
</reference>
<sequence length="304" mass="32986">MEKVWFKLRQTHYPPGPESAILAGRGDDTNSPIALGHCVPDLKHLDFPLNSGAILPFPARMRVFRASTIDFKWDATRTTSLGLGVAAGAPLAVALGLLTVRAGVQVAFERSVAEHEKYTGLDTYFVQPNRRYVEDCLKTAEMQRYVGGHASWSFFMVTGIRVAREGSRSVEEAARADGVHVTEPVSSDVPTIATLELTGEVGRENARGVEEGQTSSFVWAVRLAKVHKGILSTDWSIDPYTHKATFGADSEGQQVDVAAVVTGHGLQGFKVVEDEELDEAIVLDASDWEEAGEEQFGLGEDIAS</sequence>
<protein>
    <submittedName>
        <fullName evidence="1">Uncharacterized protein</fullName>
    </submittedName>
</protein>
<comment type="caution">
    <text evidence="1">The sequence shown here is derived from an EMBL/GenBank/DDBJ whole genome shotgun (WGS) entry which is preliminary data.</text>
</comment>
<keyword evidence="2" id="KW-1185">Reference proteome</keyword>
<evidence type="ECO:0000313" key="1">
    <source>
        <dbReference type="EMBL" id="KAK4041912.1"/>
    </source>
</evidence>
<dbReference type="Proteomes" id="UP001303115">
    <property type="component" value="Unassembled WGS sequence"/>
</dbReference>
<organism evidence="1 2">
    <name type="scientific">Parachaetomium inaequale</name>
    <dbReference type="NCBI Taxonomy" id="2588326"/>
    <lineage>
        <taxon>Eukaryota</taxon>
        <taxon>Fungi</taxon>
        <taxon>Dikarya</taxon>
        <taxon>Ascomycota</taxon>
        <taxon>Pezizomycotina</taxon>
        <taxon>Sordariomycetes</taxon>
        <taxon>Sordariomycetidae</taxon>
        <taxon>Sordariales</taxon>
        <taxon>Chaetomiaceae</taxon>
        <taxon>Parachaetomium</taxon>
    </lineage>
</organism>
<accession>A0AAN6PJH1</accession>
<name>A0AAN6PJH1_9PEZI</name>
<dbReference type="EMBL" id="MU854349">
    <property type="protein sequence ID" value="KAK4041912.1"/>
    <property type="molecule type" value="Genomic_DNA"/>
</dbReference>